<comment type="caution">
    <text evidence="3">The sequence shown here is derived from an EMBL/GenBank/DDBJ whole genome shotgun (WGS) entry which is preliminary data.</text>
</comment>
<keyword evidence="1" id="KW-0472">Membrane</keyword>
<organism evidence="3 4">
    <name type="scientific">Reticulomyxa filosa</name>
    <dbReference type="NCBI Taxonomy" id="46433"/>
    <lineage>
        <taxon>Eukaryota</taxon>
        <taxon>Sar</taxon>
        <taxon>Rhizaria</taxon>
        <taxon>Retaria</taxon>
        <taxon>Foraminifera</taxon>
        <taxon>Monothalamids</taxon>
        <taxon>Reticulomyxidae</taxon>
        <taxon>Reticulomyxa</taxon>
    </lineage>
</organism>
<protein>
    <submittedName>
        <fullName evidence="3">Acetyltransferase</fullName>
    </submittedName>
</protein>
<dbReference type="InterPro" id="IPR000182">
    <property type="entry name" value="GNAT_dom"/>
</dbReference>
<name>X6NBI8_RETFI</name>
<dbReference type="Gene3D" id="3.40.630.30">
    <property type="match status" value="1"/>
</dbReference>
<dbReference type="InterPro" id="IPR016181">
    <property type="entry name" value="Acyl_CoA_acyltransferase"/>
</dbReference>
<dbReference type="AlphaFoldDB" id="X6NBI8"/>
<dbReference type="SUPFAM" id="SSF55729">
    <property type="entry name" value="Acyl-CoA N-acyltransferases (Nat)"/>
    <property type="match status" value="1"/>
</dbReference>
<keyword evidence="4" id="KW-1185">Reference proteome</keyword>
<accession>X6NBI8</accession>
<feature type="domain" description="N-acetyltransferase" evidence="2">
    <location>
        <begin position="19"/>
        <end position="171"/>
    </location>
</feature>
<dbReference type="Proteomes" id="UP000023152">
    <property type="component" value="Unassembled WGS sequence"/>
</dbReference>
<dbReference type="EMBL" id="ASPP01010178">
    <property type="protein sequence ID" value="ETO23139.1"/>
    <property type="molecule type" value="Genomic_DNA"/>
</dbReference>
<feature type="transmembrane region" description="Helical" evidence="1">
    <location>
        <begin position="201"/>
        <end position="220"/>
    </location>
</feature>
<dbReference type="Pfam" id="PF00583">
    <property type="entry name" value="Acetyltransf_1"/>
    <property type="match status" value="1"/>
</dbReference>
<keyword evidence="1" id="KW-0812">Transmembrane</keyword>
<reference evidence="3 4" key="1">
    <citation type="journal article" date="2013" name="Curr. Biol.">
        <title>The Genome of the Foraminiferan Reticulomyxa filosa.</title>
        <authorList>
            <person name="Glockner G."/>
            <person name="Hulsmann N."/>
            <person name="Schleicher M."/>
            <person name="Noegel A.A."/>
            <person name="Eichinger L."/>
            <person name="Gallinger C."/>
            <person name="Pawlowski J."/>
            <person name="Sierra R."/>
            <person name="Euteneuer U."/>
            <person name="Pillet L."/>
            <person name="Moustafa A."/>
            <person name="Platzer M."/>
            <person name="Groth M."/>
            <person name="Szafranski K."/>
            <person name="Schliwa M."/>
        </authorList>
    </citation>
    <scope>NUCLEOTIDE SEQUENCE [LARGE SCALE GENOMIC DNA]</scope>
</reference>
<dbReference type="PROSITE" id="PS51186">
    <property type="entry name" value="GNAT"/>
    <property type="match status" value="1"/>
</dbReference>
<evidence type="ECO:0000259" key="2">
    <source>
        <dbReference type="PROSITE" id="PS51186"/>
    </source>
</evidence>
<gene>
    <name evidence="3" type="ORF">RFI_14047</name>
</gene>
<evidence type="ECO:0000313" key="3">
    <source>
        <dbReference type="EMBL" id="ETO23139.1"/>
    </source>
</evidence>
<keyword evidence="3" id="KW-0808">Transferase</keyword>
<evidence type="ECO:0000256" key="1">
    <source>
        <dbReference type="SAM" id="Phobius"/>
    </source>
</evidence>
<keyword evidence="1" id="KW-1133">Transmembrane helix</keyword>
<sequence length="230" mass="26556">MDFRVVHGSHTNIKDRFKRKVRKLLESAFLHDKVSFEEFQETKKLSDDEFLDKTTGFFESEETQWILLLIDQELVSVATFVVMSKDIFLFNVCTHPSYRHRGYAKYLLFEIQKFAIEKHGITVIKGNADIKNSIAIDFYQKLGAKIDTNFSAAGGGGEKNVKSLRLYYEWDKKSNSSLPVEISNKQLAIVQKQEQDIGERLYIHFGLTLVFALAIGLVTYRNLRKNNQFG</sequence>
<evidence type="ECO:0000313" key="4">
    <source>
        <dbReference type="Proteomes" id="UP000023152"/>
    </source>
</evidence>
<dbReference type="CDD" id="cd04301">
    <property type="entry name" value="NAT_SF"/>
    <property type="match status" value="1"/>
</dbReference>
<dbReference type="GO" id="GO:0016747">
    <property type="term" value="F:acyltransferase activity, transferring groups other than amino-acyl groups"/>
    <property type="evidence" value="ECO:0007669"/>
    <property type="project" value="InterPro"/>
</dbReference>
<proteinExistence type="predicted"/>